<feature type="domain" description="FMN-binding" evidence="6">
    <location>
        <begin position="103"/>
        <end position="192"/>
    </location>
</feature>
<dbReference type="InterPro" id="IPR017896">
    <property type="entry name" value="4Fe4S_Fe-S-bd"/>
</dbReference>
<keyword evidence="4" id="KW-1133">Transmembrane helix</keyword>
<proteinExistence type="predicted"/>
<dbReference type="GO" id="GO:0045893">
    <property type="term" value="P:positive regulation of DNA-templated transcription"/>
    <property type="evidence" value="ECO:0007669"/>
    <property type="project" value="InterPro"/>
</dbReference>
<dbReference type="GO" id="GO:0005886">
    <property type="term" value="C:plasma membrane"/>
    <property type="evidence" value="ECO:0007669"/>
    <property type="project" value="UniProtKB-SubCell"/>
</dbReference>
<reference evidence="8" key="1">
    <citation type="submission" date="2017-12" db="EMBL/GenBank/DDBJ databases">
        <title>Genomic analysis of Paracoccus sp. CBA4604.</title>
        <authorList>
            <person name="Roh S.W."/>
            <person name="Kim J.Y."/>
            <person name="Kim J.S."/>
        </authorList>
    </citation>
    <scope>NUCLEOTIDE SEQUENCE [LARGE SCALE GENOMIC DNA]</scope>
    <source>
        <strain evidence="8">CBA4604</strain>
    </source>
</reference>
<organism evidence="7 8">
    <name type="scientific">Paracoccus jeotgali</name>
    <dbReference type="NCBI Taxonomy" id="2065379"/>
    <lineage>
        <taxon>Bacteria</taxon>
        <taxon>Pseudomonadati</taxon>
        <taxon>Pseudomonadota</taxon>
        <taxon>Alphaproteobacteria</taxon>
        <taxon>Rhodobacterales</taxon>
        <taxon>Paracoccaceae</taxon>
        <taxon>Paracoccus</taxon>
    </lineage>
</organism>
<feature type="chain" id="PRO_5015005065" evidence="5">
    <location>
        <begin position="30"/>
        <end position="713"/>
    </location>
</feature>
<keyword evidence="2" id="KW-1003">Cell membrane</keyword>
<evidence type="ECO:0000313" key="8">
    <source>
        <dbReference type="Proteomes" id="UP000234882"/>
    </source>
</evidence>
<keyword evidence="5" id="KW-0732">Signal</keyword>
<keyword evidence="8" id="KW-1185">Reference proteome</keyword>
<dbReference type="Proteomes" id="UP000234882">
    <property type="component" value="Chromosome"/>
</dbReference>
<dbReference type="PIRSF" id="PIRSF036354">
    <property type="entry name" value="NosR"/>
    <property type="match status" value="1"/>
</dbReference>
<dbReference type="RefSeq" id="WP_101498682.1">
    <property type="nucleotide sequence ID" value="NZ_CP025583.1"/>
</dbReference>
<keyword evidence="4" id="KW-0812">Transmembrane</keyword>
<dbReference type="EMBL" id="CP025583">
    <property type="protein sequence ID" value="AUM73298.1"/>
    <property type="molecule type" value="Genomic_DNA"/>
</dbReference>
<dbReference type="OrthoDB" id="9806398at2"/>
<dbReference type="KEGG" id="paru:CYR75_02420"/>
<feature type="signal peptide" evidence="5">
    <location>
        <begin position="1"/>
        <end position="29"/>
    </location>
</feature>
<dbReference type="PANTHER" id="PTHR30224:SF4">
    <property type="entry name" value="ELECTRON TRANSPORT PROTEIN YCCM-RELATED"/>
    <property type="match status" value="1"/>
</dbReference>
<sequence>MKPAFPDRFRPATLLAAFLIAAAALFAGAGICDAAPQPLGESLANVAPAQPDAALAASLLGHDAAGLTLSRQDAPVPAWRASDIAGQPLGLIGSTWELAGSTGYSGRPIDVLIAVTPDGHLAGARLMRQSEPVLTLGISPQDIADYVDGFAGIDLTGRLPQAGDPGMPDVISRATVSTGVIRDGIMRSGRILAQAQGVGQGAVDRLLWREAGWDELTQMGGFGHVTLSMAQAAEGLEGASRPLTPSDKPFIDIYAGLVDTPIMGRNLLGQRDYNAAIASLGPGQGLLAVMSSGLHSHRGTDWKRNGQFERLAVVQDQTRLQPTADDDIPVTELQIDGAPEFREISLFRVNIDPAEGGIDPRQPFAVQVRATRPAATEGQEVALTVTVPVTVPAAFLTRPQVDTPLWLEFWQQKKLAVGIVAVMLAGLGLILLGQEWLVRRPTVWRRVRIGYLLVTLFVLGWGLNGQLSVVQVVAFLNALLSGFRWETFLIAPVIFLLWSAVALGMLFWGRGVFCGWLCPFGALQELLNNAAQALKIKQIAVPQALHERLWVIKYTLFVAIVALSFYSMEQALILAEVEPFKTAISMRFMRAWPFVLFVLVILAGGLFIERFYCRYLCPLGAGLAIPAKLKIFDWLKRRPQCGRECRLCETKCTVGAIDPLGRINANECVLCLRCQVIMYDPNTCPVLKRRARTAPPQPAAARPAPSTVPEVTP</sequence>
<feature type="transmembrane region" description="Helical" evidence="4">
    <location>
        <begin position="550"/>
        <end position="568"/>
    </location>
</feature>
<protein>
    <submittedName>
        <fullName evidence="7">Protein NirI</fullName>
    </submittedName>
</protein>
<evidence type="ECO:0000313" key="7">
    <source>
        <dbReference type="EMBL" id="AUM73298.1"/>
    </source>
</evidence>
<accession>A0A2K9MCD5</accession>
<dbReference type="Pfam" id="PF12801">
    <property type="entry name" value="Fer4_5"/>
    <property type="match status" value="2"/>
</dbReference>
<evidence type="ECO:0000256" key="5">
    <source>
        <dbReference type="SAM" id="SignalP"/>
    </source>
</evidence>
<feature type="transmembrane region" description="Helical" evidence="4">
    <location>
        <begin position="588"/>
        <end position="608"/>
    </location>
</feature>
<feature type="transmembrane region" description="Helical" evidence="4">
    <location>
        <begin position="488"/>
        <end position="508"/>
    </location>
</feature>
<dbReference type="InterPro" id="IPR007329">
    <property type="entry name" value="FMN-bd"/>
</dbReference>
<dbReference type="PANTHER" id="PTHR30224">
    <property type="entry name" value="ELECTRON TRANSPORT PROTEIN"/>
    <property type="match status" value="1"/>
</dbReference>
<dbReference type="GO" id="GO:0003677">
    <property type="term" value="F:DNA binding"/>
    <property type="evidence" value="ECO:0007669"/>
    <property type="project" value="InterPro"/>
</dbReference>
<evidence type="ECO:0000256" key="4">
    <source>
        <dbReference type="SAM" id="Phobius"/>
    </source>
</evidence>
<feature type="transmembrane region" description="Helical" evidence="4">
    <location>
        <begin position="415"/>
        <end position="437"/>
    </location>
</feature>
<dbReference type="SMART" id="SM00900">
    <property type="entry name" value="FMN_bind"/>
    <property type="match status" value="1"/>
</dbReference>
<evidence type="ECO:0000259" key="6">
    <source>
        <dbReference type="SMART" id="SM00900"/>
    </source>
</evidence>
<feature type="transmembrane region" description="Helical" evidence="4">
    <location>
        <begin position="449"/>
        <end position="476"/>
    </location>
</feature>
<dbReference type="AlphaFoldDB" id="A0A2K9MCD5"/>
<dbReference type="InterPro" id="IPR011399">
    <property type="entry name" value="NosR"/>
</dbReference>
<evidence type="ECO:0000256" key="3">
    <source>
        <dbReference type="ARBA" id="ARBA00023136"/>
    </source>
</evidence>
<dbReference type="GO" id="GO:0010181">
    <property type="term" value="F:FMN binding"/>
    <property type="evidence" value="ECO:0007669"/>
    <property type="project" value="InterPro"/>
</dbReference>
<dbReference type="SUPFAM" id="SSF54862">
    <property type="entry name" value="4Fe-4S ferredoxins"/>
    <property type="match status" value="1"/>
</dbReference>
<keyword evidence="3 4" id="KW-0472">Membrane</keyword>
<evidence type="ECO:0000256" key="2">
    <source>
        <dbReference type="ARBA" id="ARBA00022475"/>
    </source>
</evidence>
<evidence type="ECO:0000256" key="1">
    <source>
        <dbReference type="ARBA" id="ARBA00004236"/>
    </source>
</evidence>
<gene>
    <name evidence="7" type="ORF">CYR75_02420</name>
</gene>
<dbReference type="InterPro" id="IPR052378">
    <property type="entry name" value="NosR_regulator"/>
</dbReference>
<comment type="subcellular location">
    <subcellularLocation>
        <location evidence="1">Cell membrane</location>
    </subcellularLocation>
</comment>
<name>A0A2K9MCD5_9RHOB</name>